<accession>A0ABU1L922</accession>
<name>A0ABU1L922_9FLAO</name>
<dbReference type="Proteomes" id="UP001184853">
    <property type="component" value="Unassembled WGS sequence"/>
</dbReference>
<dbReference type="RefSeq" id="WP_115981469.1">
    <property type="nucleotide sequence ID" value="NZ_JAVDQS010000001.1"/>
</dbReference>
<organism evidence="1 2">
    <name type="scientific">Chryseobacterium geocarposphaerae</name>
    <dbReference type="NCBI Taxonomy" id="1416776"/>
    <lineage>
        <taxon>Bacteria</taxon>
        <taxon>Pseudomonadati</taxon>
        <taxon>Bacteroidota</taxon>
        <taxon>Flavobacteriia</taxon>
        <taxon>Flavobacteriales</taxon>
        <taxon>Weeksellaceae</taxon>
        <taxon>Chryseobacterium group</taxon>
        <taxon>Chryseobacterium</taxon>
    </lineage>
</organism>
<gene>
    <name evidence="1" type="ORF">J2781_000111</name>
</gene>
<reference evidence="1 2" key="1">
    <citation type="submission" date="2023-07" db="EMBL/GenBank/DDBJ databases">
        <title>Sorghum-associated microbial communities from plants grown in Nebraska, USA.</title>
        <authorList>
            <person name="Schachtman D."/>
        </authorList>
    </citation>
    <scope>NUCLEOTIDE SEQUENCE [LARGE SCALE GENOMIC DNA]</scope>
    <source>
        <strain evidence="1 2">DS1709</strain>
    </source>
</reference>
<evidence type="ECO:0000313" key="2">
    <source>
        <dbReference type="Proteomes" id="UP001184853"/>
    </source>
</evidence>
<proteinExistence type="predicted"/>
<keyword evidence="2" id="KW-1185">Reference proteome</keyword>
<evidence type="ECO:0000313" key="1">
    <source>
        <dbReference type="EMBL" id="MDR6403207.1"/>
    </source>
</evidence>
<evidence type="ECO:0008006" key="3">
    <source>
        <dbReference type="Google" id="ProtNLM"/>
    </source>
</evidence>
<protein>
    <recommendedName>
        <fullName evidence="3">Glutathione synthase</fullName>
    </recommendedName>
</protein>
<comment type="caution">
    <text evidence="1">The sequence shown here is derived from an EMBL/GenBank/DDBJ whole genome shotgun (WGS) entry which is preliminary data.</text>
</comment>
<dbReference type="EMBL" id="JAVDQS010000001">
    <property type="protein sequence ID" value="MDR6403207.1"/>
    <property type="molecule type" value="Genomic_DNA"/>
</dbReference>
<sequence length="77" mass="9267">MAHKNFRKEDFVKDSSGQYQVEFRKGNIGEGSDLIVERKNEKEEYEILQAEIKRHDDRIFVCWSEPFDGRVLFDEFH</sequence>